<dbReference type="SUPFAM" id="SSF103473">
    <property type="entry name" value="MFS general substrate transporter"/>
    <property type="match status" value="1"/>
</dbReference>
<comment type="caution">
    <text evidence="6">The sequence shown here is derived from an EMBL/GenBank/DDBJ whole genome shotgun (WGS) entry which is preliminary data.</text>
</comment>
<keyword evidence="4" id="KW-0472">Membrane</keyword>
<dbReference type="PROSITE" id="PS50850">
    <property type="entry name" value="MFS"/>
    <property type="match status" value="1"/>
</dbReference>
<dbReference type="PANTHER" id="PTHR11360">
    <property type="entry name" value="MONOCARBOXYLATE TRANSPORTER"/>
    <property type="match status" value="1"/>
</dbReference>
<accession>A0A9P8PMV6</accession>
<organism evidence="6 7">
    <name type="scientific">Ogataea polymorpha</name>
    <dbReference type="NCBI Taxonomy" id="460523"/>
    <lineage>
        <taxon>Eukaryota</taxon>
        <taxon>Fungi</taxon>
        <taxon>Dikarya</taxon>
        <taxon>Ascomycota</taxon>
        <taxon>Saccharomycotina</taxon>
        <taxon>Pichiomycetes</taxon>
        <taxon>Pichiales</taxon>
        <taxon>Pichiaceae</taxon>
        <taxon>Ogataea</taxon>
    </lineage>
</organism>
<dbReference type="InterPro" id="IPR020846">
    <property type="entry name" value="MFS_dom"/>
</dbReference>
<proteinExistence type="inferred from homology"/>
<dbReference type="EMBL" id="JAEUBD010000382">
    <property type="protein sequence ID" value="KAH3675223.1"/>
    <property type="molecule type" value="Genomic_DNA"/>
</dbReference>
<feature type="transmembrane region" description="Helical" evidence="4">
    <location>
        <begin position="68"/>
        <end position="91"/>
    </location>
</feature>
<evidence type="ECO:0000256" key="2">
    <source>
        <dbReference type="ARBA" id="ARBA00006727"/>
    </source>
</evidence>
<feature type="region of interest" description="Disordered" evidence="3">
    <location>
        <begin position="1"/>
        <end position="24"/>
    </location>
</feature>
<feature type="transmembrane region" description="Helical" evidence="4">
    <location>
        <begin position="372"/>
        <end position="390"/>
    </location>
</feature>
<reference evidence="6" key="1">
    <citation type="journal article" date="2021" name="Open Biol.">
        <title>Shared evolutionary footprints suggest mitochondrial oxidative damage underlies multiple complex I losses in fungi.</title>
        <authorList>
            <person name="Schikora-Tamarit M.A."/>
            <person name="Marcet-Houben M."/>
            <person name="Nosek J."/>
            <person name="Gabaldon T."/>
        </authorList>
    </citation>
    <scope>NUCLEOTIDE SEQUENCE</scope>
    <source>
        <strain evidence="6">NCAIM Y.01608</strain>
    </source>
</reference>
<keyword evidence="4" id="KW-0812">Transmembrane</keyword>
<gene>
    <name evidence="6" type="ORF">OGATHE_001563</name>
</gene>
<keyword evidence="7" id="KW-1185">Reference proteome</keyword>
<name>A0A9P8PMV6_9ASCO</name>
<protein>
    <recommendedName>
        <fullName evidence="5">Major facilitator superfamily (MFS) profile domain-containing protein</fullName>
    </recommendedName>
</protein>
<evidence type="ECO:0000313" key="6">
    <source>
        <dbReference type="EMBL" id="KAH3675223.1"/>
    </source>
</evidence>
<evidence type="ECO:0000259" key="5">
    <source>
        <dbReference type="PROSITE" id="PS50850"/>
    </source>
</evidence>
<dbReference type="GO" id="GO:0016020">
    <property type="term" value="C:membrane"/>
    <property type="evidence" value="ECO:0007669"/>
    <property type="project" value="UniProtKB-SubCell"/>
</dbReference>
<comment type="similarity">
    <text evidence="2">Belongs to the major facilitator superfamily. Monocarboxylate porter (TC 2.A.1.13) family.</text>
</comment>
<dbReference type="GO" id="GO:0022857">
    <property type="term" value="F:transmembrane transporter activity"/>
    <property type="evidence" value="ECO:0007669"/>
    <property type="project" value="InterPro"/>
</dbReference>
<keyword evidence="4" id="KW-1133">Transmembrane helix</keyword>
<feature type="transmembrane region" description="Helical" evidence="4">
    <location>
        <begin position="111"/>
        <end position="129"/>
    </location>
</feature>
<reference evidence="6" key="2">
    <citation type="submission" date="2021-01" db="EMBL/GenBank/DDBJ databases">
        <authorList>
            <person name="Schikora-Tamarit M.A."/>
        </authorList>
    </citation>
    <scope>NUCLEOTIDE SEQUENCE</scope>
    <source>
        <strain evidence="6">NCAIM Y.01608</strain>
    </source>
</reference>
<evidence type="ECO:0000313" key="7">
    <source>
        <dbReference type="Proteomes" id="UP000788993"/>
    </source>
</evidence>
<dbReference type="Gene3D" id="1.20.1250.20">
    <property type="entry name" value="MFS general substrate transporter like domains"/>
    <property type="match status" value="2"/>
</dbReference>
<dbReference type="InterPro" id="IPR036259">
    <property type="entry name" value="MFS_trans_sf"/>
</dbReference>
<feature type="domain" description="Major facilitator superfamily (MFS) profile" evidence="5">
    <location>
        <begin position="281"/>
        <end position="579"/>
    </location>
</feature>
<feature type="transmembrane region" description="Helical" evidence="4">
    <location>
        <begin position="230"/>
        <end position="251"/>
    </location>
</feature>
<dbReference type="InterPro" id="IPR050327">
    <property type="entry name" value="Proton-linked_MCT"/>
</dbReference>
<evidence type="ECO:0000256" key="1">
    <source>
        <dbReference type="ARBA" id="ARBA00004141"/>
    </source>
</evidence>
<dbReference type="AlphaFoldDB" id="A0A9P8PMV6"/>
<evidence type="ECO:0000256" key="4">
    <source>
        <dbReference type="SAM" id="Phobius"/>
    </source>
</evidence>
<feature type="transmembrane region" description="Helical" evidence="4">
    <location>
        <begin position="347"/>
        <end position="366"/>
    </location>
</feature>
<comment type="subcellular location">
    <subcellularLocation>
        <location evidence="1">Membrane</location>
        <topology evidence="1">Multi-pass membrane protein</topology>
    </subcellularLocation>
</comment>
<feature type="transmembrane region" description="Helical" evidence="4">
    <location>
        <begin position="172"/>
        <end position="193"/>
    </location>
</feature>
<dbReference type="Pfam" id="PF07690">
    <property type="entry name" value="MFS_1"/>
    <property type="match status" value="1"/>
</dbReference>
<evidence type="ECO:0000256" key="3">
    <source>
        <dbReference type="SAM" id="MobiDB-lite"/>
    </source>
</evidence>
<feature type="transmembrane region" description="Helical" evidence="4">
    <location>
        <begin position="141"/>
        <end position="160"/>
    </location>
</feature>
<dbReference type="Proteomes" id="UP000788993">
    <property type="component" value="Unassembled WGS sequence"/>
</dbReference>
<dbReference type="PANTHER" id="PTHR11360:SF315">
    <property type="entry name" value="TRANSPORTER MCH2-RELATED"/>
    <property type="match status" value="1"/>
</dbReference>
<dbReference type="InterPro" id="IPR013870">
    <property type="entry name" value="Ribosomal_mL54"/>
</dbReference>
<feature type="transmembrane region" description="Helical" evidence="4">
    <location>
        <begin position="437"/>
        <end position="459"/>
    </location>
</feature>
<sequence>MSTNSAVSLETAPLEESQSPSGVQRVLSRASGVIETPKDKNEITRVKSLYDGQYNVADLKDTPPDGTFWGWVAAGCVCSINTFSWGVNSAFGVYLNYYLEADVFPGATKRQFATVGGLSLGISFMFSQFGNMLAKRYPLKLVMGAGCAVVFLSFWLASIAKNVVQLMMFQGLLMAVGFILVAGPSVVILPSWFLHKRSVASGIGYSGAGLSGLIFSRSSSAIIARTGSQVWALRMMGLVCGAMLAVSIALVRPRRPFNSKNTSVWRETRRLFVWHVIKALPVQYVCAWSFVYNFAYAIMLFSYSSFCTSIGLSSDQGAIVMTVLNVAQLVGRPLLGYVSDVLGRCNTTIICSLLLALLAGVFWVFVTTYAEMIVFAFLSGLMLGVNWVNFMPLTADIVGSGEDLMPASSYISMVSGLPYVVAEVVALELVNDSRANPYFWCQIFVVVTCAVSGLLLLPYREWKIRRMLVARTKTTEHSEALLLGGGWGAFWLRMLAVRALLQSSVKEGTPLNIQVFKAGKPAVALKDEEYPDWLWTLLDKEAQEAQLKATDEFRYMRKQAKKVHRQKLKQNNFLAQLRK</sequence>
<dbReference type="InterPro" id="IPR011701">
    <property type="entry name" value="MFS"/>
</dbReference>
<dbReference type="Pfam" id="PF08561">
    <property type="entry name" value="Ribosomal_L37"/>
    <property type="match status" value="1"/>
</dbReference>